<dbReference type="InterPro" id="IPR036291">
    <property type="entry name" value="NAD(P)-bd_dom_sf"/>
</dbReference>
<gene>
    <name evidence="3" type="ORF">GS597_15255</name>
</gene>
<feature type="domain" description="NAD-dependent epimerase/dehydratase" evidence="2">
    <location>
        <begin position="83"/>
        <end position="207"/>
    </location>
</feature>
<evidence type="ECO:0000256" key="1">
    <source>
        <dbReference type="ARBA" id="ARBA00023027"/>
    </source>
</evidence>
<dbReference type="Gene3D" id="3.40.50.720">
    <property type="entry name" value="NAD(P)-binding Rossmann-like Domain"/>
    <property type="match status" value="1"/>
</dbReference>
<name>A0A8K2A969_9CYAN</name>
<dbReference type="InterPro" id="IPR001509">
    <property type="entry name" value="Epimerase_deHydtase"/>
</dbReference>
<dbReference type="Proteomes" id="UP000607397">
    <property type="component" value="Unassembled WGS sequence"/>
</dbReference>
<dbReference type="AlphaFoldDB" id="A0A8K2A969"/>
<dbReference type="CDD" id="cd05266">
    <property type="entry name" value="SDR_a4"/>
    <property type="match status" value="1"/>
</dbReference>
<sequence length="287" mass="31370">MKVLILGGGYTGLRLGRWLAGQGISVCLTNRQGKPLRELALPVFPFAYTPMGDARPLPIEALAGVTHVLSTIPPDAQGVDPVAVSLLDRLQGQKLTWFGYLSTTGIYGDTQGAWVDETAPYNPQNARSQHRVTAETQFLQSSLPTHIFRLPGIYGPGRSIFDRLQAGAVQHVVKPGHVFSRVHVDDIVQTLGRSIQNPQPGTIYNVADDEPTESSVLLIEACRLLGIDPPPPLSFDPEQMSPMAASFWQECRRVSNHKIKTELGVNLCYPTYREGLKAILNGLCFCA</sequence>
<dbReference type="Pfam" id="PF01370">
    <property type="entry name" value="Epimerase"/>
    <property type="match status" value="1"/>
</dbReference>
<protein>
    <submittedName>
        <fullName evidence="3">SDR family NAD(P)-dependent oxidoreductase</fullName>
    </submittedName>
</protein>
<proteinExistence type="predicted"/>
<keyword evidence="4" id="KW-1185">Reference proteome</keyword>
<evidence type="ECO:0000259" key="2">
    <source>
        <dbReference type="Pfam" id="PF01370"/>
    </source>
</evidence>
<evidence type="ECO:0000313" key="3">
    <source>
        <dbReference type="EMBL" id="NCJ07840.1"/>
    </source>
</evidence>
<comment type="caution">
    <text evidence="3">The sequence shown here is derived from an EMBL/GenBank/DDBJ whole genome shotgun (WGS) entry which is preliminary data.</text>
</comment>
<evidence type="ECO:0000313" key="4">
    <source>
        <dbReference type="Proteomes" id="UP000607397"/>
    </source>
</evidence>
<dbReference type="SUPFAM" id="SSF51735">
    <property type="entry name" value="NAD(P)-binding Rossmann-fold domains"/>
    <property type="match status" value="1"/>
</dbReference>
<organism evidence="3 4">
    <name type="scientific">Petrachloros mirabilis ULC683</name>
    <dbReference type="NCBI Taxonomy" id="2781853"/>
    <lineage>
        <taxon>Bacteria</taxon>
        <taxon>Bacillati</taxon>
        <taxon>Cyanobacteriota</taxon>
        <taxon>Cyanophyceae</taxon>
        <taxon>Synechococcales</taxon>
        <taxon>Petrachlorosaceae</taxon>
        <taxon>Petrachloros</taxon>
        <taxon>Petrachloros mirabilis</taxon>
    </lineage>
</organism>
<dbReference type="RefSeq" id="WP_161826320.1">
    <property type="nucleotide sequence ID" value="NZ_WVIC01000034.1"/>
</dbReference>
<dbReference type="EMBL" id="WVIC01000034">
    <property type="protein sequence ID" value="NCJ07840.1"/>
    <property type="molecule type" value="Genomic_DNA"/>
</dbReference>
<dbReference type="PANTHER" id="PTHR43574">
    <property type="entry name" value="EPIMERASE-RELATED"/>
    <property type="match status" value="1"/>
</dbReference>
<accession>A0A8K2A969</accession>
<reference evidence="3" key="1">
    <citation type="submission" date="2019-12" db="EMBL/GenBank/DDBJ databases">
        <title>High-Quality draft genome sequences of three cyanobacteria isolated from the limestone walls of the Old Cathedral of Coimbra.</title>
        <authorList>
            <person name="Tiago I."/>
            <person name="Soares F."/>
            <person name="Portugal A."/>
        </authorList>
    </citation>
    <scope>NUCLEOTIDE SEQUENCE [LARGE SCALE GENOMIC DNA]</scope>
    <source>
        <strain evidence="3">C</strain>
    </source>
</reference>
<keyword evidence="1" id="KW-0520">NAD</keyword>